<dbReference type="EMBL" id="CADCVZ010000046">
    <property type="protein sequence ID" value="CAA9516556.1"/>
    <property type="molecule type" value="Genomic_DNA"/>
</dbReference>
<feature type="compositionally biased region" description="Low complexity" evidence="1">
    <location>
        <begin position="108"/>
        <end position="136"/>
    </location>
</feature>
<feature type="compositionally biased region" description="Basic and acidic residues" evidence="1">
    <location>
        <begin position="220"/>
        <end position="231"/>
    </location>
</feature>
<protein>
    <submittedName>
        <fullName evidence="2">Competence protein F homolog, phosphoribosyltransferase domain protein YhgH required for utilization of DNA as sole source of carbon and energy</fullName>
    </submittedName>
</protein>
<gene>
    <name evidence="2" type="ORF">AVDCRST_MAG09-1939</name>
</gene>
<dbReference type="GO" id="GO:0016757">
    <property type="term" value="F:glycosyltransferase activity"/>
    <property type="evidence" value="ECO:0007669"/>
    <property type="project" value="UniProtKB-KW"/>
</dbReference>
<sequence>ELQRHYSPGRPLRAVLRASAALPGVRCDHGRCGFVLRRLLGRGGVPGRRLHHLRAAAGGNGRGDLRRLPGRTAAAGADPVGRSLRRYRAEPGAAAQVRAQDGARADHGPYAATAGRADAGRAAGPGAAPSAALVGPRVQPGGADRGRAGPQEWGPSGPALAPPLPPHPAAQGHERVGAAASGAGGVGGAGRRSCARARHHPRGRRVHQWEHCRGLCPDAETERRCERRTVDLGEGSPPDDHPL</sequence>
<evidence type="ECO:0000256" key="1">
    <source>
        <dbReference type="SAM" id="MobiDB-lite"/>
    </source>
</evidence>
<keyword evidence="2" id="KW-0808">Transferase</keyword>
<feature type="region of interest" description="Disordered" evidence="1">
    <location>
        <begin position="61"/>
        <end position="243"/>
    </location>
</feature>
<evidence type="ECO:0000313" key="2">
    <source>
        <dbReference type="EMBL" id="CAA9516556.1"/>
    </source>
</evidence>
<feature type="non-terminal residue" evidence="2">
    <location>
        <position position="1"/>
    </location>
</feature>
<feature type="compositionally biased region" description="Basic residues" evidence="1">
    <location>
        <begin position="193"/>
        <end position="206"/>
    </location>
</feature>
<name>A0A6J4T867_9SPHN</name>
<feature type="non-terminal residue" evidence="2">
    <location>
        <position position="243"/>
    </location>
</feature>
<reference evidence="2" key="1">
    <citation type="submission" date="2020-02" db="EMBL/GenBank/DDBJ databases">
        <authorList>
            <person name="Meier V. D."/>
        </authorList>
    </citation>
    <scope>NUCLEOTIDE SEQUENCE</scope>
    <source>
        <strain evidence="2">AVDCRST_MAG09</strain>
    </source>
</reference>
<dbReference type="AlphaFoldDB" id="A0A6J4T867"/>
<accession>A0A6J4T867</accession>
<keyword evidence="2" id="KW-0328">Glycosyltransferase</keyword>
<proteinExistence type="predicted"/>
<organism evidence="2">
    <name type="scientific">uncultured Sphingomonas sp</name>
    <dbReference type="NCBI Taxonomy" id="158754"/>
    <lineage>
        <taxon>Bacteria</taxon>
        <taxon>Pseudomonadati</taxon>
        <taxon>Pseudomonadota</taxon>
        <taxon>Alphaproteobacteria</taxon>
        <taxon>Sphingomonadales</taxon>
        <taxon>Sphingomonadaceae</taxon>
        <taxon>Sphingomonas</taxon>
        <taxon>environmental samples</taxon>
    </lineage>
</organism>